<dbReference type="Pfam" id="PF02597">
    <property type="entry name" value="ThiS"/>
    <property type="match status" value="1"/>
</dbReference>
<proteinExistence type="predicted"/>
<dbReference type="KEGG" id="cik:H0194_06330"/>
<dbReference type="CDD" id="cd17040">
    <property type="entry name" value="Ubl_MoaD_like"/>
    <property type="match status" value="1"/>
</dbReference>
<accession>A0A7G7CMA4</accession>
<gene>
    <name evidence="1" type="ORF">H0194_06330</name>
</gene>
<dbReference type="RefSeq" id="WP_185175110.1">
    <property type="nucleotide sequence ID" value="NZ_CP059404.1"/>
</dbReference>
<dbReference type="Gene3D" id="3.10.20.30">
    <property type="match status" value="1"/>
</dbReference>
<keyword evidence="2" id="KW-1185">Reference proteome</keyword>
<reference evidence="1 2" key="1">
    <citation type="submission" date="2020-07" db="EMBL/GenBank/DDBJ databases">
        <title>Complete genome and description of Corynebacterium incognita strain Marseille-Q3630 sp. nov.</title>
        <authorList>
            <person name="Boxberger M."/>
        </authorList>
    </citation>
    <scope>NUCLEOTIDE SEQUENCE [LARGE SCALE GENOMIC DNA]</scope>
    <source>
        <strain evidence="1 2">Marseille-Q3630</strain>
    </source>
</reference>
<organism evidence="1 2">
    <name type="scientific">Corynebacterium incognita</name>
    <dbReference type="NCBI Taxonomy" id="2754725"/>
    <lineage>
        <taxon>Bacteria</taxon>
        <taxon>Bacillati</taxon>
        <taxon>Actinomycetota</taxon>
        <taxon>Actinomycetes</taxon>
        <taxon>Mycobacteriales</taxon>
        <taxon>Corynebacteriaceae</taxon>
        <taxon>Corynebacterium</taxon>
    </lineage>
</organism>
<protein>
    <submittedName>
        <fullName evidence="1">MoaD/ThiS family protein</fullName>
    </submittedName>
</protein>
<dbReference type="SUPFAM" id="SSF54285">
    <property type="entry name" value="MoaD/ThiS"/>
    <property type="match status" value="1"/>
</dbReference>
<evidence type="ECO:0000313" key="2">
    <source>
        <dbReference type="Proteomes" id="UP000515743"/>
    </source>
</evidence>
<dbReference type="InterPro" id="IPR012675">
    <property type="entry name" value="Beta-grasp_dom_sf"/>
</dbReference>
<dbReference type="InterPro" id="IPR016155">
    <property type="entry name" value="Mopterin_synth/thiamin_S_b"/>
</dbReference>
<dbReference type="EMBL" id="CP059404">
    <property type="protein sequence ID" value="QNE88720.1"/>
    <property type="molecule type" value="Genomic_DNA"/>
</dbReference>
<dbReference type="Proteomes" id="UP000515743">
    <property type="component" value="Chromosome"/>
</dbReference>
<dbReference type="AlphaFoldDB" id="A0A7G7CMA4"/>
<name>A0A7G7CMA4_9CORY</name>
<dbReference type="InterPro" id="IPR003749">
    <property type="entry name" value="ThiS/MoaD-like"/>
</dbReference>
<sequence length="88" mass="8850">MLDIHYFAAARAAAGVASERVDAPATLAELMDALAGAHTGTTDAGMSLAEIFPRCSFLIDGTTTTADPADVSLAGVSRVDVLPPFAGG</sequence>
<evidence type="ECO:0000313" key="1">
    <source>
        <dbReference type="EMBL" id="QNE88720.1"/>
    </source>
</evidence>